<feature type="transmembrane region" description="Helical" evidence="1">
    <location>
        <begin position="150"/>
        <end position="170"/>
    </location>
</feature>
<name>A0AAD5U6N6_9FUNG</name>
<keyword evidence="1" id="KW-1133">Transmembrane helix</keyword>
<feature type="transmembrane region" description="Helical" evidence="1">
    <location>
        <begin position="20"/>
        <end position="38"/>
    </location>
</feature>
<proteinExistence type="predicted"/>
<dbReference type="Proteomes" id="UP001211065">
    <property type="component" value="Unassembled WGS sequence"/>
</dbReference>
<organism evidence="2 3">
    <name type="scientific">Clydaea vesicula</name>
    <dbReference type="NCBI Taxonomy" id="447962"/>
    <lineage>
        <taxon>Eukaryota</taxon>
        <taxon>Fungi</taxon>
        <taxon>Fungi incertae sedis</taxon>
        <taxon>Chytridiomycota</taxon>
        <taxon>Chytridiomycota incertae sedis</taxon>
        <taxon>Chytridiomycetes</taxon>
        <taxon>Lobulomycetales</taxon>
        <taxon>Lobulomycetaceae</taxon>
        <taxon>Clydaea</taxon>
    </lineage>
</organism>
<evidence type="ECO:0000313" key="3">
    <source>
        <dbReference type="Proteomes" id="UP001211065"/>
    </source>
</evidence>
<evidence type="ECO:0000256" key="1">
    <source>
        <dbReference type="SAM" id="Phobius"/>
    </source>
</evidence>
<comment type="caution">
    <text evidence="2">The sequence shown here is derived from an EMBL/GenBank/DDBJ whole genome shotgun (WGS) entry which is preliminary data.</text>
</comment>
<reference evidence="2" key="1">
    <citation type="submission" date="2020-05" db="EMBL/GenBank/DDBJ databases">
        <title>Phylogenomic resolution of chytrid fungi.</title>
        <authorList>
            <person name="Stajich J.E."/>
            <person name="Amses K."/>
            <person name="Simmons R."/>
            <person name="Seto K."/>
            <person name="Myers J."/>
            <person name="Bonds A."/>
            <person name="Quandt C.A."/>
            <person name="Barry K."/>
            <person name="Liu P."/>
            <person name="Grigoriev I."/>
            <person name="Longcore J.E."/>
            <person name="James T.Y."/>
        </authorList>
    </citation>
    <scope>NUCLEOTIDE SEQUENCE</scope>
    <source>
        <strain evidence="2">JEL0476</strain>
    </source>
</reference>
<keyword evidence="3" id="KW-1185">Reference proteome</keyword>
<accession>A0AAD5U6N6</accession>
<gene>
    <name evidence="2" type="ORF">HK099_001488</name>
</gene>
<feature type="transmembrane region" description="Helical" evidence="1">
    <location>
        <begin position="90"/>
        <end position="110"/>
    </location>
</feature>
<protein>
    <submittedName>
        <fullName evidence="2">Uncharacterized protein</fullName>
    </submittedName>
</protein>
<dbReference type="AlphaFoldDB" id="A0AAD5U6N6"/>
<sequence length="258" mass="29130">MLADISNTLQSTLIYVENSWFLMFIHSLFVTYSFKKIAEAHPNSYAYKILKRNNHFQLLFVNIILALGGGTIVSILSGEPVSWIIKNETIPTYTIGYLLVNCIPLVYPLLASMAPFSDIFFDCFVDGSMRAVIIGANVDKIRRNISPNAYLAQFLLGILSVTGGGIIYNISFEDFKFSNDIYVCAVSNLLYIFGADENLKKTFYQFNPAFFDYVYKNVGKPFGFTDKFIKDDAKALCAIIIITGFLLRFKEIVPVKNK</sequence>
<dbReference type="EMBL" id="JADGJW010000142">
    <property type="protein sequence ID" value="KAJ3223141.1"/>
    <property type="molecule type" value="Genomic_DNA"/>
</dbReference>
<keyword evidence="1" id="KW-0812">Transmembrane</keyword>
<evidence type="ECO:0000313" key="2">
    <source>
        <dbReference type="EMBL" id="KAJ3223141.1"/>
    </source>
</evidence>
<feature type="transmembrane region" description="Helical" evidence="1">
    <location>
        <begin position="59"/>
        <end position="78"/>
    </location>
</feature>
<keyword evidence="1" id="KW-0472">Membrane</keyword>